<name>A0A9Q3EJ86_9BASI</name>
<proteinExistence type="predicted"/>
<dbReference type="EMBL" id="AVOT02027855">
    <property type="protein sequence ID" value="MBW0520130.1"/>
    <property type="molecule type" value="Genomic_DNA"/>
</dbReference>
<organism evidence="1 2">
    <name type="scientific">Austropuccinia psidii MF-1</name>
    <dbReference type="NCBI Taxonomy" id="1389203"/>
    <lineage>
        <taxon>Eukaryota</taxon>
        <taxon>Fungi</taxon>
        <taxon>Dikarya</taxon>
        <taxon>Basidiomycota</taxon>
        <taxon>Pucciniomycotina</taxon>
        <taxon>Pucciniomycetes</taxon>
        <taxon>Pucciniales</taxon>
        <taxon>Sphaerophragmiaceae</taxon>
        <taxon>Austropuccinia</taxon>
    </lineage>
</organism>
<reference evidence="1" key="1">
    <citation type="submission" date="2021-03" db="EMBL/GenBank/DDBJ databases">
        <title>Draft genome sequence of rust myrtle Austropuccinia psidii MF-1, a brazilian biotype.</title>
        <authorList>
            <person name="Quecine M.C."/>
            <person name="Pachon D.M.R."/>
            <person name="Bonatelli M.L."/>
            <person name="Correr F.H."/>
            <person name="Franceschini L.M."/>
            <person name="Leite T.F."/>
            <person name="Margarido G.R.A."/>
            <person name="Almeida C.A."/>
            <person name="Ferrarezi J.A."/>
            <person name="Labate C.A."/>
        </authorList>
    </citation>
    <scope>NUCLEOTIDE SEQUENCE</scope>
    <source>
        <strain evidence="1">MF-1</strain>
    </source>
</reference>
<gene>
    <name evidence="1" type="ORF">O181_059845</name>
</gene>
<evidence type="ECO:0000313" key="1">
    <source>
        <dbReference type="EMBL" id="MBW0520130.1"/>
    </source>
</evidence>
<sequence length="148" mass="16582">MHLVFTRNPMVPISNVFFSFSSGHQVKSSRLKDNFQSQISMTPSSNHWILSFTVFLQGDTSNSFSRDIHEAVPKQFVNIVNSPSIHLGNQIHSIQSGFVKTFISIINHGNIIQPSSLLNLARYTFHQTVNTASSIQYRPAASMKESIS</sequence>
<comment type="caution">
    <text evidence="1">The sequence shown here is derived from an EMBL/GenBank/DDBJ whole genome shotgun (WGS) entry which is preliminary data.</text>
</comment>
<keyword evidence="2" id="KW-1185">Reference proteome</keyword>
<evidence type="ECO:0000313" key="2">
    <source>
        <dbReference type="Proteomes" id="UP000765509"/>
    </source>
</evidence>
<dbReference type="AlphaFoldDB" id="A0A9Q3EJ86"/>
<dbReference type="Proteomes" id="UP000765509">
    <property type="component" value="Unassembled WGS sequence"/>
</dbReference>
<protein>
    <submittedName>
        <fullName evidence="1">Uncharacterized protein</fullName>
    </submittedName>
</protein>
<accession>A0A9Q3EJ86</accession>